<evidence type="ECO:0000256" key="4">
    <source>
        <dbReference type="ARBA" id="ARBA00022833"/>
    </source>
</evidence>
<dbReference type="GeneID" id="54551381"/>
<keyword evidence="2" id="KW-0479">Metal-binding</keyword>
<name>A0A6A6JKH7_WESOR</name>
<evidence type="ECO:0000259" key="7">
    <source>
        <dbReference type="PROSITE" id="PS50115"/>
    </source>
</evidence>
<evidence type="ECO:0000256" key="1">
    <source>
        <dbReference type="ARBA" id="ARBA00022468"/>
    </source>
</evidence>
<dbReference type="FunFam" id="1.10.220.150:FF:000014">
    <property type="entry name" value="ADP-ribosylation factor GTPase-activating protein"/>
    <property type="match status" value="1"/>
</dbReference>
<dbReference type="GO" id="GO:0005096">
    <property type="term" value="F:GTPase activator activity"/>
    <property type="evidence" value="ECO:0007669"/>
    <property type="project" value="UniProtKB-KW"/>
</dbReference>
<dbReference type="EMBL" id="ML986491">
    <property type="protein sequence ID" value="KAF2277017.1"/>
    <property type="molecule type" value="Genomic_DNA"/>
</dbReference>
<dbReference type="RefSeq" id="XP_033654556.1">
    <property type="nucleotide sequence ID" value="XM_033798206.1"/>
</dbReference>
<dbReference type="InterPro" id="IPR038508">
    <property type="entry name" value="ArfGAP_dom_sf"/>
</dbReference>
<feature type="compositionally biased region" description="Basic and acidic residues" evidence="6">
    <location>
        <begin position="331"/>
        <end position="351"/>
    </location>
</feature>
<feature type="region of interest" description="Disordered" evidence="6">
    <location>
        <begin position="331"/>
        <end position="367"/>
    </location>
</feature>
<feature type="domain" description="Arf-GAP" evidence="7">
    <location>
        <begin position="12"/>
        <end position="135"/>
    </location>
</feature>
<feature type="region of interest" description="Disordered" evidence="6">
    <location>
        <begin position="380"/>
        <end position="417"/>
    </location>
</feature>
<dbReference type="CDD" id="cd08830">
    <property type="entry name" value="ArfGap_ArfGap1"/>
    <property type="match status" value="1"/>
</dbReference>
<dbReference type="SMART" id="SM00105">
    <property type="entry name" value="ArfGap"/>
    <property type="match status" value="1"/>
</dbReference>
<dbReference type="GO" id="GO:0000139">
    <property type="term" value="C:Golgi membrane"/>
    <property type="evidence" value="ECO:0007669"/>
    <property type="project" value="TreeGrafter"/>
</dbReference>
<dbReference type="GO" id="GO:0032012">
    <property type="term" value="P:regulation of ARF protein signal transduction"/>
    <property type="evidence" value="ECO:0007669"/>
    <property type="project" value="TreeGrafter"/>
</dbReference>
<dbReference type="OrthoDB" id="983479at2759"/>
<feature type="compositionally biased region" description="Polar residues" evidence="6">
    <location>
        <begin position="163"/>
        <end position="175"/>
    </location>
</feature>
<keyword evidence="4" id="KW-0862">Zinc</keyword>
<dbReference type="Pfam" id="PF01412">
    <property type="entry name" value="ArfGap"/>
    <property type="match status" value="1"/>
</dbReference>
<feature type="compositionally biased region" description="Basic and acidic residues" evidence="6">
    <location>
        <begin position="407"/>
        <end position="417"/>
    </location>
</feature>
<dbReference type="GO" id="GO:0030100">
    <property type="term" value="P:regulation of endocytosis"/>
    <property type="evidence" value="ECO:0007669"/>
    <property type="project" value="TreeGrafter"/>
</dbReference>
<proteinExistence type="predicted"/>
<feature type="region of interest" description="Disordered" evidence="6">
    <location>
        <begin position="213"/>
        <end position="261"/>
    </location>
</feature>
<dbReference type="InterPro" id="IPR037278">
    <property type="entry name" value="ARFGAP/RecO"/>
</dbReference>
<keyword evidence="1" id="KW-0343">GTPase activation</keyword>
<evidence type="ECO:0000256" key="3">
    <source>
        <dbReference type="ARBA" id="ARBA00022771"/>
    </source>
</evidence>
<feature type="region of interest" description="Disordered" evidence="6">
    <location>
        <begin position="139"/>
        <end position="201"/>
    </location>
</feature>
<evidence type="ECO:0000256" key="5">
    <source>
        <dbReference type="PROSITE-ProRule" id="PRU00288"/>
    </source>
</evidence>
<dbReference type="PRINTS" id="PR00405">
    <property type="entry name" value="REVINTRACTNG"/>
</dbReference>
<evidence type="ECO:0000313" key="8">
    <source>
        <dbReference type="EMBL" id="KAF2277017.1"/>
    </source>
</evidence>
<keyword evidence="3 5" id="KW-0863">Zinc-finger</keyword>
<evidence type="ECO:0000256" key="6">
    <source>
        <dbReference type="SAM" id="MobiDB-lite"/>
    </source>
</evidence>
<dbReference type="AlphaFoldDB" id="A0A6A6JKH7"/>
<organism evidence="8 9">
    <name type="scientific">Westerdykella ornata</name>
    <dbReference type="NCBI Taxonomy" id="318751"/>
    <lineage>
        <taxon>Eukaryota</taxon>
        <taxon>Fungi</taxon>
        <taxon>Dikarya</taxon>
        <taxon>Ascomycota</taxon>
        <taxon>Pezizomycotina</taxon>
        <taxon>Dothideomycetes</taxon>
        <taxon>Pleosporomycetidae</taxon>
        <taxon>Pleosporales</taxon>
        <taxon>Sporormiaceae</taxon>
        <taxon>Westerdykella</taxon>
    </lineage>
</organism>
<dbReference type="PANTHER" id="PTHR46395">
    <property type="entry name" value="ADP-RIBOSYLATION FACTOR GTPASE-ACTIVATING PROTEIN 1"/>
    <property type="match status" value="1"/>
</dbReference>
<evidence type="ECO:0000256" key="2">
    <source>
        <dbReference type="ARBA" id="ARBA00022723"/>
    </source>
</evidence>
<dbReference type="Gene3D" id="1.10.220.150">
    <property type="entry name" value="Arf GTPase activating protein"/>
    <property type="match status" value="1"/>
</dbReference>
<reference evidence="8" key="1">
    <citation type="journal article" date="2020" name="Stud. Mycol.">
        <title>101 Dothideomycetes genomes: a test case for predicting lifestyles and emergence of pathogens.</title>
        <authorList>
            <person name="Haridas S."/>
            <person name="Albert R."/>
            <person name="Binder M."/>
            <person name="Bloem J."/>
            <person name="Labutti K."/>
            <person name="Salamov A."/>
            <person name="Andreopoulos B."/>
            <person name="Baker S."/>
            <person name="Barry K."/>
            <person name="Bills G."/>
            <person name="Bluhm B."/>
            <person name="Cannon C."/>
            <person name="Castanera R."/>
            <person name="Culley D."/>
            <person name="Daum C."/>
            <person name="Ezra D."/>
            <person name="Gonzalez J."/>
            <person name="Henrissat B."/>
            <person name="Kuo A."/>
            <person name="Liang C."/>
            <person name="Lipzen A."/>
            <person name="Lutzoni F."/>
            <person name="Magnuson J."/>
            <person name="Mondo S."/>
            <person name="Nolan M."/>
            <person name="Ohm R."/>
            <person name="Pangilinan J."/>
            <person name="Park H.-J."/>
            <person name="Ramirez L."/>
            <person name="Alfaro M."/>
            <person name="Sun H."/>
            <person name="Tritt A."/>
            <person name="Yoshinaga Y."/>
            <person name="Zwiers L.-H."/>
            <person name="Turgeon B."/>
            <person name="Goodwin S."/>
            <person name="Spatafora J."/>
            <person name="Crous P."/>
            <person name="Grigoriev I."/>
        </authorList>
    </citation>
    <scope>NUCLEOTIDE SEQUENCE</scope>
    <source>
        <strain evidence="8">CBS 379.55</strain>
    </source>
</reference>
<sequence>MSKMWEVDPETRSKLLEIQKTNENNKCIDCNAPSPQWASPKLGIFMCLSCSGVHRGLGVHISFIRSITMDAFKGSELARMAAGGNKPFQDFFNAHPSNVKEGRTFEQSSIQERYDSEAADEWKERLSCKVEGREFDKANLPKRLPKKDKDTVAAGASAPLSGRASTAGSRSQTPLGKTRSNESSMQRSGSPALGTASLAGSRKAQNEAYFARMGSENANRRDDIPPSEGGKYAGFGSEPDSWKKNDEPGAPPALDDFQRDPVGALTKGFGWLGASVSRVGKTGYEGWVKPGMQKLAEADLAAQARNTAGILGQGIQQGTASASSALTRLVEGDDRPAAKRSTVEPEKKDFWDSFGAPPSGPSKDKQDFWDEFASAGEARTKNKTVVGMGAPKKPSGIGTSAVKKTAPKKDDDGWGDW</sequence>
<dbReference type="SUPFAM" id="SSF57863">
    <property type="entry name" value="ArfGap/RecO-like zinc finger"/>
    <property type="match status" value="1"/>
</dbReference>
<keyword evidence="9" id="KW-1185">Reference proteome</keyword>
<dbReference type="InterPro" id="IPR001164">
    <property type="entry name" value="ArfGAP_dom"/>
</dbReference>
<protein>
    <submittedName>
        <fullName evidence="8">ArfGap-domain-containing protein</fullName>
    </submittedName>
</protein>
<dbReference type="PROSITE" id="PS50115">
    <property type="entry name" value="ARFGAP"/>
    <property type="match status" value="1"/>
</dbReference>
<gene>
    <name evidence="8" type="ORF">EI97DRAFT_432631</name>
</gene>
<evidence type="ECO:0000313" key="9">
    <source>
        <dbReference type="Proteomes" id="UP000800097"/>
    </source>
</evidence>
<dbReference type="GO" id="GO:0008270">
    <property type="term" value="F:zinc ion binding"/>
    <property type="evidence" value="ECO:0007669"/>
    <property type="project" value="UniProtKB-KW"/>
</dbReference>
<accession>A0A6A6JKH7</accession>
<dbReference type="Proteomes" id="UP000800097">
    <property type="component" value="Unassembled WGS sequence"/>
</dbReference>
<dbReference type="PANTHER" id="PTHR46395:SF1">
    <property type="entry name" value="ADP-RIBOSYLATION FACTOR GTPASE-ACTIVATING PROTEIN 1"/>
    <property type="match status" value="1"/>
</dbReference>